<accession>A0AAD7FN66</accession>
<name>A0AAD7FN66_9AGAR</name>
<keyword evidence="3" id="KW-1185">Reference proteome</keyword>
<dbReference type="SUPFAM" id="SSF52777">
    <property type="entry name" value="CoA-dependent acyltransferases"/>
    <property type="match status" value="1"/>
</dbReference>
<keyword evidence="1" id="KW-0808">Transferase</keyword>
<protein>
    <submittedName>
        <fullName evidence="2">Uncharacterized protein</fullName>
    </submittedName>
</protein>
<evidence type="ECO:0000313" key="3">
    <source>
        <dbReference type="Proteomes" id="UP001221142"/>
    </source>
</evidence>
<dbReference type="InterPro" id="IPR050317">
    <property type="entry name" value="Plant_Fungal_Acyltransferase"/>
</dbReference>
<sequence length="499" mass="55727">MEGESSASQGLTVWVLPHKADNAKLFPLPLAGIDRITNFPIDVSHFGPGRFDNERLIAALRDTLDYCPHVTARLRIKGDDWWLDAGKRGIPVRFQTTEEPLNLHPDLSFTPTEIIDPVSNDLSRAGEPDWDEPLVKIKVTYCSETNESVIGLSYSHILGDGDLITQLIGAWSQYYQGKEPSIGRPTYEKYQIPQPPAEFNDNPDTDTFMTRHVDFLKEISRERRAKIDIAARELTTCVDLYFSSEQLEQLCHVTDAWAGQSGGSTKRTTPQDAFGAYLVTTMNRCLAVPITRVISIVTSRGIKNPDYLKPGDWRAPGYSAAGNNVLHVCTPALSTQEACSIGAVAAAMQKSVKEGRQYEHAKRFYAICNPISLRIAKEQTFEQTFYKSWDDGVFRWNAMGRGRGDGDVFHFGFGHARSNTYGSRAGTVRCFQAPTVRQLDGSWVKKADGLIMWVPIPTKIHQQFLAMIAADLNSTALPNNIAARERMAQEKIRAEKARL</sequence>
<dbReference type="Gene3D" id="3.30.559.10">
    <property type="entry name" value="Chloramphenicol acetyltransferase-like domain"/>
    <property type="match status" value="1"/>
</dbReference>
<evidence type="ECO:0000313" key="2">
    <source>
        <dbReference type="EMBL" id="KAJ7630178.1"/>
    </source>
</evidence>
<gene>
    <name evidence="2" type="ORF">FB45DRAFT_1003389</name>
</gene>
<dbReference type="GO" id="GO:0016747">
    <property type="term" value="F:acyltransferase activity, transferring groups other than amino-acyl groups"/>
    <property type="evidence" value="ECO:0007669"/>
    <property type="project" value="TreeGrafter"/>
</dbReference>
<dbReference type="Proteomes" id="UP001221142">
    <property type="component" value="Unassembled WGS sequence"/>
</dbReference>
<dbReference type="PANTHER" id="PTHR31642">
    <property type="entry name" value="TRICHOTHECENE 3-O-ACETYLTRANSFERASE"/>
    <property type="match status" value="1"/>
</dbReference>
<reference evidence="2" key="1">
    <citation type="submission" date="2023-03" db="EMBL/GenBank/DDBJ databases">
        <title>Massive genome expansion in bonnet fungi (Mycena s.s.) driven by repeated elements and novel gene families across ecological guilds.</title>
        <authorList>
            <consortium name="Lawrence Berkeley National Laboratory"/>
            <person name="Harder C.B."/>
            <person name="Miyauchi S."/>
            <person name="Viragh M."/>
            <person name="Kuo A."/>
            <person name="Thoen E."/>
            <person name="Andreopoulos B."/>
            <person name="Lu D."/>
            <person name="Skrede I."/>
            <person name="Drula E."/>
            <person name="Henrissat B."/>
            <person name="Morin E."/>
            <person name="Kohler A."/>
            <person name="Barry K."/>
            <person name="LaButti K."/>
            <person name="Morin E."/>
            <person name="Salamov A."/>
            <person name="Lipzen A."/>
            <person name="Mereny Z."/>
            <person name="Hegedus B."/>
            <person name="Baldrian P."/>
            <person name="Stursova M."/>
            <person name="Weitz H."/>
            <person name="Taylor A."/>
            <person name="Grigoriev I.V."/>
            <person name="Nagy L.G."/>
            <person name="Martin F."/>
            <person name="Kauserud H."/>
        </authorList>
    </citation>
    <scope>NUCLEOTIDE SEQUENCE</scope>
    <source>
        <strain evidence="2">9284</strain>
    </source>
</reference>
<organism evidence="2 3">
    <name type="scientific">Roridomyces roridus</name>
    <dbReference type="NCBI Taxonomy" id="1738132"/>
    <lineage>
        <taxon>Eukaryota</taxon>
        <taxon>Fungi</taxon>
        <taxon>Dikarya</taxon>
        <taxon>Basidiomycota</taxon>
        <taxon>Agaricomycotina</taxon>
        <taxon>Agaricomycetes</taxon>
        <taxon>Agaricomycetidae</taxon>
        <taxon>Agaricales</taxon>
        <taxon>Marasmiineae</taxon>
        <taxon>Mycenaceae</taxon>
        <taxon>Roridomyces</taxon>
    </lineage>
</organism>
<comment type="caution">
    <text evidence="2">The sequence shown here is derived from an EMBL/GenBank/DDBJ whole genome shotgun (WGS) entry which is preliminary data.</text>
</comment>
<dbReference type="EMBL" id="JARKIF010000009">
    <property type="protein sequence ID" value="KAJ7630178.1"/>
    <property type="molecule type" value="Genomic_DNA"/>
</dbReference>
<dbReference type="InterPro" id="IPR023213">
    <property type="entry name" value="CAT-like_dom_sf"/>
</dbReference>
<dbReference type="AlphaFoldDB" id="A0AAD7FN66"/>
<evidence type="ECO:0000256" key="1">
    <source>
        <dbReference type="ARBA" id="ARBA00022679"/>
    </source>
</evidence>
<proteinExistence type="predicted"/>
<dbReference type="PANTHER" id="PTHR31642:SF310">
    <property type="entry name" value="FATTY ALCOHOL:CAFFEOYL-COA ACYLTRANSFERASE"/>
    <property type="match status" value="1"/>
</dbReference>